<evidence type="ECO:0000313" key="5">
    <source>
        <dbReference type="Proteomes" id="UP000824281"/>
    </source>
</evidence>
<dbReference type="Pfam" id="PF07290">
    <property type="entry name" value="YqiJ_OB"/>
    <property type="match status" value="1"/>
</dbReference>
<feature type="transmembrane region" description="Helical" evidence="1">
    <location>
        <begin position="12"/>
        <end position="30"/>
    </location>
</feature>
<feature type="domain" description="Inner membrane protein YqiJ N-terminal" evidence="3">
    <location>
        <begin position="8"/>
        <end position="113"/>
    </location>
</feature>
<evidence type="ECO:0000259" key="2">
    <source>
        <dbReference type="Pfam" id="PF07290"/>
    </source>
</evidence>
<accession>A0ABX8ZTH6</accession>
<dbReference type="RefSeq" id="WP_221426387.1">
    <property type="nucleotide sequence ID" value="NZ_CP081295.1"/>
</dbReference>
<keyword evidence="1" id="KW-0472">Membrane</keyword>
<gene>
    <name evidence="4" type="ORF">K3148_05970</name>
</gene>
<evidence type="ECO:0000313" key="4">
    <source>
        <dbReference type="EMBL" id="QZD90928.1"/>
    </source>
</evidence>
<evidence type="ECO:0000259" key="3">
    <source>
        <dbReference type="Pfam" id="PF21001"/>
    </source>
</evidence>
<protein>
    <submittedName>
        <fullName evidence="4">YqiJ family protein</fullName>
    </submittedName>
</protein>
<feature type="transmembrane region" description="Helical" evidence="1">
    <location>
        <begin position="96"/>
        <end position="117"/>
    </location>
</feature>
<organism evidence="4 5">
    <name type="scientific">Qipengyuania aurantiaca</name>
    <dbReference type="NCBI Taxonomy" id="2867233"/>
    <lineage>
        <taxon>Bacteria</taxon>
        <taxon>Pseudomonadati</taxon>
        <taxon>Pseudomonadota</taxon>
        <taxon>Alphaproteobacteria</taxon>
        <taxon>Sphingomonadales</taxon>
        <taxon>Erythrobacteraceae</taxon>
        <taxon>Qipengyuania</taxon>
    </lineage>
</organism>
<keyword evidence="5" id="KW-1185">Reference proteome</keyword>
<keyword evidence="1" id="KW-0812">Transmembrane</keyword>
<feature type="domain" description="Inner membrane protein YqiJ OB-fold" evidence="2">
    <location>
        <begin position="136"/>
        <end position="198"/>
    </location>
</feature>
<dbReference type="InterPro" id="IPR010840">
    <property type="entry name" value="YqiJ_OB"/>
</dbReference>
<reference evidence="4 5" key="1">
    <citation type="submission" date="2021-08" db="EMBL/GenBank/DDBJ databases">
        <title>Comparative Genomics Analysis of the Genus Qipengyuania Reveals Extensive Genetic Diversity and Metabolic Versatility, Including the Description of Fifteen Novel Species.</title>
        <authorList>
            <person name="Liu Y."/>
        </authorList>
    </citation>
    <scope>NUCLEOTIDE SEQUENCE [LARGE SCALE GENOMIC DNA]</scope>
    <source>
        <strain evidence="4 5">1NDH13</strain>
    </source>
</reference>
<keyword evidence="1" id="KW-1133">Transmembrane helix</keyword>
<dbReference type="Pfam" id="PF21001">
    <property type="entry name" value="YqiJ_N"/>
    <property type="match status" value="1"/>
</dbReference>
<evidence type="ECO:0000256" key="1">
    <source>
        <dbReference type="SAM" id="Phobius"/>
    </source>
</evidence>
<dbReference type="EMBL" id="CP081295">
    <property type="protein sequence ID" value="QZD90928.1"/>
    <property type="molecule type" value="Genomic_DNA"/>
</dbReference>
<dbReference type="InterPro" id="IPR048376">
    <property type="entry name" value="YqiJ_N"/>
</dbReference>
<proteinExistence type="predicted"/>
<name>A0ABX8ZTH6_9SPHN</name>
<feature type="transmembrane region" description="Helical" evidence="1">
    <location>
        <begin position="66"/>
        <end position="84"/>
    </location>
</feature>
<dbReference type="Proteomes" id="UP000824281">
    <property type="component" value="Chromosome"/>
</dbReference>
<sequence>MTLLEPHNMPFAAALVIMLVLAVIQLIGIADFGDADVDLDADGDGLPDAGMFDGLLTLLGIGRIPLTIWLALFLFLFAGIGLSIQELAQSLTGGPLYSWLAALIAGVAALPVTGIFARPLGRVLPKDHTTAVSTESLVGRRATISIGVARTGSPARARVKDVHGQTHRVMVEPHEAASELHEGDEVLLVRREGNQFYATALAERRLSPTQVNQ</sequence>